<feature type="transmembrane region" description="Helical" evidence="2">
    <location>
        <begin position="644"/>
        <end position="676"/>
    </location>
</feature>
<evidence type="ECO:0000256" key="2">
    <source>
        <dbReference type="SAM" id="Phobius"/>
    </source>
</evidence>
<evidence type="ECO:0000256" key="1">
    <source>
        <dbReference type="SAM" id="MobiDB-lite"/>
    </source>
</evidence>
<dbReference type="AlphaFoldDB" id="A0A495IFI3"/>
<dbReference type="Pfam" id="PF01841">
    <property type="entry name" value="Transglut_core"/>
    <property type="match status" value="1"/>
</dbReference>
<dbReference type="Proteomes" id="UP000280008">
    <property type="component" value="Unassembled WGS sequence"/>
</dbReference>
<feature type="compositionally biased region" description="Polar residues" evidence="1">
    <location>
        <begin position="627"/>
        <end position="637"/>
    </location>
</feature>
<dbReference type="SUPFAM" id="SSF54001">
    <property type="entry name" value="Cysteine proteinases"/>
    <property type="match status" value="1"/>
</dbReference>
<feature type="domain" description="Transglutaminase-like" evidence="3">
    <location>
        <begin position="484"/>
        <end position="591"/>
    </location>
</feature>
<reference evidence="5 6" key="1">
    <citation type="submission" date="2018-10" db="EMBL/GenBank/DDBJ databases">
        <title>Sequencing the genomes of 1000 actinobacteria strains.</title>
        <authorList>
            <person name="Klenk H.-P."/>
        </authorList>
    </citation>
    <scope>NUCLEOTIDE SEQUENCE [LARGE SCALE GENOMIC DNA]</scope>
    <source>
        <strain evidence="5 6">DSM 17894</strain>
    </source>
</reference>
<feature type="transmembrane region" description="Helical" evidence="2">
    <location>
        <begin position="61"/>
        <end position="82"/>
    </location>
</feature>
<keyword evidence="2" id="KW-0472">Membrane</keyword>
<feature type="transmembrane region" description="Helical" evidence="2">
    <location>
        <begin position="87"/>
        <end position="106"/>
    </location>
</feature>
<evidence type="ECO:0000313" key="5">
    <source>
        <dbReference type="EMBL" id="RKR73816.1"/>
    </source>
</evidence>
<protein>
    <submittedName>
        <fullName evidence="5">Transglutaminase superfamily protein</fullName>
    </submittedName>
</protein>
<dbReference type="InterPro" id="IPR052901">
    <property type="entry name" value="Bact_TGase-like"/>
</dbReference>
<evidence type="ECO:0000259" key="3">
    <source>
        <dbReference type="Pfam" id="PF01841"/>
    </source>
</evidence>
<feature type="transmembrane region" description="Helical" evidence="2">
    <location>
        <begin position="31"/>
        <end position="55"/>
    </location>
</feature>
<dbReference type="InterPro" id="IPR021878">
    <property type="entry name" value="TgpA_N"/>
</dbReference>
<comment type="caution">
    <text evidence="5">The sequence shown here is derived from an EMBL/GenBank/DDBJ whole genome shotgun (WGS) entry which is preliminary data.</text>
</comment>
<feature type="transmembrane region" description="Helical" evidence="2">
    <location>
        <begin position="175"/>
        <end position="193"/>
    </location>
</feature>
<dbReference type="PANTHER" id="PTHR42736:SF1">
    <property type="entry name" value="PROTEIN-GLUTAMINE GAMMA-GLUTAMYLTRANSFERASE"/>
    <property type="match status" value="1"/>
</dbReference>
<feature type="transmembrane region" description="Helical" evidence="2">
    <location>
        <begin position="199"/>
        <end position="218"/>
    </location>
</feature>
<keyword evidence="6" id="KW-1185">Reference proteome</keyword>
<gene>
    <name evidence="5" type="ORF">C8E83_0913</name>
</gene>
<dbReference type="OrthoDB" id="3651060at2"/>
<evidence type="ECO:0000313" key="6">
    <source>
        <dbReference type="Proteomes" id="UP000280008"/>
    </source>
</evidence>
<feature type="compositionally biased region" description="Basic and acidic residues" evidence="1">
    <location>
        <begin position="597"/>
        <end position="606"/>
    </location>
</feature>
<keyword evidence="2" id="KW-1133">Transmembrane helix</keyword>
<proteinExistence type="predicted"/>
<name>A0A495IFI3_9MICO</name>
<dbReference type="EMBL" id="RBKS01000001">
    <property type="protein sequence ID" value="RKR73816.1"/>
    <property type="molecule type" value="Genomic_DNA"/>
</dbReference>
<feature type="domain" description="Protein-glutamine gamma-glutamyltransferase TgpA N-terminal" evidence="4">
    <location>
        <begin position="44"/>
        <end position="441"/>
    </location>
</feature>
<organism evidence="5 6">
    <name type="scientific">Frondihabitans australicus</name>
    <dbReference type="NCBI Taxonomy" id="386892"/>
    <lineage>
        <taxon>Bacteria</taxon>
        <taxon>Bacillati</taxon>
        <taxon>Actinomycetota</taxon>
        <taxon>Actinomycetes</taxon>
        <taxon>Micrococcales</taxon>
        <taxon>Microbacteriaceae</taxon>
        <taxon>Frondihabitans</taxon>
    </lineage>
</organism>
<dbReference type="PANTHER" id="PTHR42736">
    <property type="entry name" value="PROTEIN-GLUTAMINE GAMMA-GLUTAMYLTRANSFERASE"/>
    <property type="match status" value="1"/>
</dbReference>
<feature type="transmembrane region" description="Helical" evidence="2">
    <location>
        <begin position="254"/>
        <end position="276"/>
    </location>
</feature>
<accession>A0A495IFI3</accession>
<feature type="region of interest" description="Disordered" evidence="1">
    <location>
        <begin position="587"/>
        <end position="638"/>
    </location>
</feature>
<dbReference type="InterPro" id="IPR038765">
    <property type="entry name" value="Papain-like_cys_pep_sf"/>
</dbReference>
<sequence length="796" mass="84052">MSAPAAGIAARRTASEAQPLRPRRSRPRVSAGFALAQALAFAVIMAIACVTLWPVYVSVDFVVLVVVSLVVGAAIALAGTFLRLSSFWLLLATVVAFGLFGVAVAVPSQAQYGVLPTVDGLRELVQGVALSWKQLVTITLPVGSYQALLVPAFVLVLPGTVIGLSTALRSSRAELALVPPVVVFVAGIILGSSQALLPIVTGLALLAASVLWLVWWRLRRRRLAIDRLTRSTLRATGASANPHRSGNRAVARRALGGTLATLAIASLVAIAAATVLGPAGARWVARDAVVKPFDPRDYVSPLSGFRAYEQKPRVDSPQLTVTGLSSGDFVRIATLDTYDGVDYSVGSARASGDSGTFTRVPTSFDQSKVRGSQASIQVTVDGYDGVWLPTVGKLETIDFAGGNAANLRDAFFYNDTTGTAAVVGGVSKGVSYSLTSVVPRQPSKAQLEALTPGSETVPTPTGVPATLKSALADYVNGVTGQGARLQAALDGLKKNGYVSHGVSKNEPVSRSGHGEERLSQLFTDPLMIGDAEQYSASAALMADQLGFPARVVLGFQAKRGADGSPESFVGSDITAVIEVDTAQYGWVTLDPNPTPRKIPDTTKTDPNKVSQPQSVVQPPPQEADPPNDQTQPQSKQDTPALPPAWIAIVLTIVKIGGWVLLVAGIIMAPFLAIVGVKASRRRRRRRARDPSRRITGGWQEFQDSVLDHGVTPPPSATRTEVAGAVGGSRPAVLARVVDRSVFAPETVDEGDADRVWKAVGEMRTQLDSGLTRWQRFVAAVSTRSLRGYHGRKASNR</sequence>
<feature type="transmembrane region" description="Helical" evidence="2">
    <location>
        <begin position="145"/>
        <end position="168"/>
    </location>
</feature>
<keyword evidence="2" id="KW-0812">Transmembrane</keyword>
<dbReference type="InterPro" id="IPR002931">
    <property type="entry name" value="Transglutaminase-like"/>
</dbReference>
<dbReference type="Pfam" id="PF11992">
    <property type="entry name" value="TgpA_N"/>
    <property type="match status" value="1"/>
</dbReference>
<evidence type="ECO:0000259" key="4">
    <source>
        <dbReference type="Pfam" id="PF11992"/>
    </source>
</evidence>